<dbReference type="InterPro" id="IPR017871">
    <property type="entry name" value="ABC_transporter-like_CS"/>
</dbReference>
<dbReference type="Gene3D" id="1.20.1560.10">
    <property type="entry name" value="ABC transporter type 1, transmembrane domain"/>
    <property type="match status" value="1"/>
</dbReference>
<dbReference type="PROSITE" id="PS00211">
    <property type="entry name" value="ABC_TRANSPORTER_1"/>
    <property type="match status" value="1"/>
</dbReference>
<evidence type="ECO:0000256" key="10">
    <source>
        <dbReference type="SAM" id="Phobius"/>
    </source>
</evidence>
<gene>
    <name evidence="13" type="ORF">F0L46_22655</name>
</gene>
<dbReference type="PROSITE" id="PS50929">
    <property type="entry name" value="ABC_TM1F"/>
    <property type="match status" value="1"/>
</dbReference>
<dbReference type="SUPFAM" id="SSF90123">
    <property type="entry name" value="ABC transporter transmembrane region"/>
    <property type="match status" value="1"/>
</dbReference>
<evidence type="ECO:0000256" key="9">
    <source>
        <dbReference type="SAM" id="MobiDB-lite"/>
    </source>
</evidence>
<reference evidence="13 14" key="1">
    <citation type="submission" date="2019-09" db="EMBL/GenBank/DDBJ databases">
        <title>Salinarimonas rosea gen. nov., sp. nov., a new member of the a-2 subgroup of the Proteobacteria.</title>
        <authorList>
            <person name="Liu J."/>
        </authorList>
    </citation>
    <scope>NUCLEOTIDE SEQUENCE [LARGE SCALE GENOMIC DNA]</scope>
    <source>
        <strain evidence="13 14">BN140002</strain>
    </source>
</reference>
<dbReference type="InterPro" id="IPR003439">
    <property type="entry name" value="ABC_transporter-like_ATP-bd"/>
</dbReference>
<dbReference type="PANTHER" id="PTHR11384">
    <property type="entry name" value="ATP-BINDING CASSETTE, SUB-FAMILY D MEMBER"/>
    <property type="match status" value="1"/>
</dbReference>
<feature type="domain" description="ABC transporter" evidence="11">
    <location>
        <begin position="487"/>
        <end position="699"/>
    </location>
</feature>
<dbReference type="Gene3D" id="3.40.50.300">
    <property type="entry name" value="P-loop containing nucleotide triphosphate hydrolases"/>
    <property type="match status" value="1"/>
</dbReference>
<reference evidence="13 14" key="2">
    <citation type="submission" date="2019-09" db="EMBL/GenBank/DDBJ databases">
        <authorList>
            <person name="Jin C."/>
        </authorList>
    </citation>
    <scope>NUCLEOTIDE SEQUENCE [LARGE SCALE GENOMIC DNA]</scope>
    <source>
        <strain evidence="13 14">BN140002</strain>
    </source>
</reference>
<dbReference type="Pfam" id="PF00005">
    <property type="entry name" value="ABC_tran"/>
    <property type="match status" value="1"/>
</dbReference>
<evidence type="ECO:0000256" key="4">
    <source>
        <dbReference type="ARBA" id="ARBA00022692"/>
    </source>
</evidence>
<keyword evidence="5" id="KW-0547">Nucleotide-binding</keyword>
<feature type="transmembrane region" description="Helical" evidence="10">
    <location>
        <begin position="186"/>
        <end position="209"/>
    </location>
</feature>
<comment type="similarity">
    <text evidence="2">Belongs to the ABC transporter superfamily.</text>
</comment>
<dbReference type="InterPro" id="IPR050835">
    <property type="entry name" value="ABC_transporter_sub-D"/>
</dbReference>
<keyword evidence="8 10" id="KW-0472">Membrane</keyword>
<dbReference type="GO" id="GO:0005886">
    <property type="term" value="C:plasma membrane"/>
    <property type="evidence" value="ECO:0007669"/>
    <property type="project" value="UniProtKB-SubCell"/>
</dbReference>
<dbReference type="GO" id="GO:0005524">
    <property type="term" value="F:ATP binding"/>
    <property type="evidence" value="ECO:0007669"/>
    <property type="project" value="UniProtKB-KW"/>
</dbReference>
<evidence type="ECO:0000259" key="11">
    <source>
        <dbReference type="PROSITE" id="PS50893"/>
    </source>
</evidence>
<evidence type="ECO:0000256" key="2">
    <source>
        <dbReference type="ARBA" id="ARBA00005417"/>
    </source>
</evidence>
<evidence type="ECO:0000259" key="12">
    <source>
        <dbReference type="PROSITE" id="PS50929"/>
    </source>
</evidence>
<dbReference type="GO" id="GO:0016887">
    <property type="term" value="F:ATP hydrolysis activity"/>
    <property type="evidence" value="ECO:0007669"/>
    <property type="project" value="InterPro"/>
</dbReference>
<dbReference type="Proteomes" id="UP000323142">
    <property type="component" value="Unassembled WGS sequence"/>
</dbReference>
<dbReference type="PROSITE" id="PS50893">
    <property type="entry name" value="ABC_TRANSPORTER_2"/>
    <property type="match status" value="1"/>
</dbReference>
<dbReference type="GO" id="GO:0140359">
    <property type="term" value="F:ABC-type transporter activity"/>
    <property type="evidence" value="ECO:0007669"/>
    <property type="project" value="InterPro"/>
</dbReference>
<dbReference type="AlphaFoldDB" id="A0A5B2V8P5"/>
<dbReference type="InterPro" id="IPR011527">
    <property type="entry name" value="ABC1_TM_dom"/>
</dbReference>
<evidence type="ECO:0000256" key="8">
    <source>
        <dbReference type="ARBA" id="ARBA00023136"/>
    </source>
</evidence>
<keyword evidence="3" id="KW-0813">Transport</keyword>
<evidence type="ECO:0000256" key="1">
    <source>
        <dbReference type="ARBA" id="ARBA00004651"/>
    </source>
</evidence>
<dbReference type="CDD" id="cd03223">
    <property type="entry name" value="ABCD_peroxisomal_ALDP"/>
    <property type="match status" value="1"/>
</dbReference>
<dbReference type="InterPro" id="IPR027417">
    <property type="entry name" value="P-loop_NTPase"/>
</dbReference>
<feature type="transmembrane region" description="Helical" evidence="10">
    <location>
        <begin position="89"/>
        <end position="110"/>
    </location>
</feature>
<evidence type="ECO:0000256" key="5">
    <source>
        <dbReference type="ARBA" id="ARBA00022741"/>
    </source>
</evidence>
<dbReference type="Pfam" id="PF06472">
    <property type="entry name" value="ABC_membrane_2"/>
    <property type="match status" value="1"/>
</dbReference>
<feature type="domain" description="ABC transmembrane type-1" evidence="12">
    <location>
        <begin position="150"/>
        <end position="448"/>
    </location>
</feature>
<dbReference type="SUPFAM" id="SSF52540">
    <property type="entry name" value="P-loop containing nucleoside triphosphate hydrolases"/>
    <property type="match status" value="1"/>
</dbReference>
<protein>
    <submittedName>
        <fullName evidence="13">ABC transporter ATP-binding protein/permease</fullName>
    </submittedName>
</protein>
<evidence type="ECO:0000313" key="14">
    <source>
        <dbReference type="Proteomes" id="UP000323142"/>
    </source>
</evidence>
<evidence type="ECO:0000313" key="13">
    <source>
        <dbReference type="EMBL" id="KAA2234830.1"/>
    </source>
</evidence>
<feature type="region of interest" description="Disordered" evidence="9">
    <location>
        <begin position="679"/>
        <end position="700"/>
    </location>
</feature>
<dbReference type="EMBL" id="VUOA01000042">
    <property type="protein sequence ID" value="KAA2234830.1"/>
    <property type="molecule type" value="Genomic_DNA"/>
</dbReference>
<sequence>MRLTAFALVAYSLVVLAVGSIVTAALPFYVGLSGFALAGIVFASQRISAFVRVFIGTYAAGFVFLSSLMLLGGLGILPGTIRDMLPPSFVATAVVVFAGLIYGASFLPVIRTITAIADPYFESQDPASRDSGPFTWMGRTEGRIGRLLVALSIVITFSQVALSIRLNLWYRDLFNALEQKNADAFWWQLLGIFMPLATVWISIAIYDVYVDNSLRIRWRAWLTQRTYDRWLDRGTHYRIPFAGEAADNPDQRIQQDISTFVVQTMSLSIRLLSQAATLVSFIVILWGLSRDFIIPGTEMVIPGLLVWLVIGYAVVGTWLTHLIGRPLIDLDFRQEKVEADFRFSLARLREYSEQIALLRGERAETARLDHSFRRIVDNFVQILSRNMKLTTFTAGYAQTSVVFPYILAAPSYFLGKITLGQFQQTASAFARVESALSFFITAYTTLAAFKATVDRLTTFNLAMSDAEALGRSSASHLSVAAEPGADLRIERLLLGLPGGRSIARIEGLTLRRGQSVLITGPSGSGKSTLFRALAGIWPFGEGAIRTPEGASMMLLPQRPYLPTGSLKAAVAYPGIEDQYTDEEASAALEAVRLPHLAAHLHETDNWTQRLSGGEQQRLAVARALLARPDWLLLDEATAALDEPTEDVVYRMLGERLPGTTLVSIGHRSTLRAFHDRQIEMRPGGDGLSRPEDMRQPEAAQ</sequence>
<evidence type="ECO:0000256" key="3">
    <source>
        <dbReference type="ARBA" id="ARBA00022448"/>
    </source>
</evidence>
<feature type="transmembrane region" description="Helical" evidence="10">
    <location>
        <begin position="271"/>
        <end position="288"/>
    </location>
</feature>
<comment type="caution">
    <text evidence="13">The sequence shown here is derived from an EMBL/GenBank/DDBJ whole genome shotgun (WGS) entry which is preliminary data.</text>
</comment>
<dbReference type="InterPro" id="IPR003593">
    <property type="entry name" value="AAA+_ATPase"/>
</dbReference>
<keyword evidence="14" id="KW-1185">Reference proteome</keyword>
<dbReference type="PANTHER" id="PTHR11384:SF59">
    <property type="entry name" value="LYSOSOMAL COBALAMIN TRANSPORTER ABCD4"/>
    <property type="match status" value="1"/>
</dbReference>
<dbReference type="SMART" id="SM00382">
    <property type="entry name" value="AAA"/>
    <property type="match status" value="1"/>
</dbReference>
<evidence type="ECO:0000256" key="7">
    <source>
        <dbReference type="ARBA" id="ARBA00022989"/>
    </source>
</evidence>
<dbReference type="RefSeq" id="WP_149821887.1">
    <property type="nucleotide sequence ID" value="NZ_VUOA01000042.1"/>
</dbReference>
<feature type="transmembrane region" description="Helical" evidence="10">
    <location>
        <begin position="147"/>
        <end position="166"/>
    </location>
</feature>
<evidence type="ECO:0000256" key="6">
    <source>
        <dbReference type="ARBA" id="ARBA00022840"/>
    </source>
</evidence>
<name>A0A5B2V8P5_9HYPH</name>
<feature type="transmembrane region" description="Helical" evidence="10">
    <location>
        <begin position="300"/>
        <end position="323"/>
    </location>
</feature>
<accession>A0A5B2V8P5</accession>
<proteinExistence type="inferred from homology"/>
<feature type="transmembrane region" description="Helical" evidence="10">
    <location>
        <begin position="55"/>
        <end position="77"/>
    </location>
</feature>
<keyword evidence="4 10" id="KW-0812">Transmembrane</keyword>
<dbReference type="InterPro" id="IPR036640">
    <property type="entry name" value="ABC1_TM_sf"/>
</dbReference>
<organism evidence="13 14">
    <name type="scientific">Salinarimonas soli</name>
    <dbReference type="NCBI Taxonomy" id="1638099"/>
    <lineage>
        <taxon>Bacteria</taxon>
        <taxon>Pseudomonadati</taxon>
        <taxon>Pseudomonadota</taxon>
        <taxon>Alphaproteobacteria</taxon>
        <taxon>Hyphomicrobiales</taxon>
        <taxon>Salinarimonadaceae</taxon>
        <taxon>Salinarimonas</taxon>
    </lineage>
</organism>
<keyword evidence="7 10" id="KW-1133">Transmembrane helix</keyword>
<dbReference type="OrthoDB" id="9810134at2"/>
<feature type="compositionally biased region" description="Basic and acidic residues" evidence="9">
    <location>
        <begin position="688"/>
        <end position="700"/>
    </location>
</feature>
<comment type="subcellular location">
    <subcellularLocation>
        <location evidence="1">Cell membrane</location>
        <topology evidence="1">Multi-pass membrane protein</topology>
    </subcellularLocation>
</comment>
<keyword evidence="6 13" id="KW-0067">ATP-binding</keyword>